<sequence>MSVTLSLLCLPCAGASASMYLRWRRLLPRWIEVHAVELPGRGARLGEPFVEDFGQLVAKLCIEQDAALRGNFALFGHSMGALLAHGITRRLRALGRPLPRAVVASGSPAPTRREDRHFPAKHDDAGLIADLRRQGGTPEEVFASEELMRITLDALGADYRVCESFSRGSGTHLPVPLHVLAGRDDDIAPERVEAWSIENVGPFTLDWFDGGHFFIREHEPLVVATLAQRLAQSCAPESLAHPSHHAARHAVA</sequence>
<keyword evidence="3" id="KW-0378">Hydrolase</keyword>
<dbReference type="PANTHER" id="PTHR11487">
    <property type="entry name" value="THIOESTERASE"/>
    <property type="match status" value="1"/>
</dbReference>
<proteinExistence type="inferred from homology"/>
<comment type="similarity">
    <text evidence="1">Belongs to the thioesterase family.</text>
</comment>
<organism evidence="3 4">
    <name type="scientific">Cupriavidus numazuensis</name>
    <dbReference type="NCBI Taxonomy" id="221992"/>
    <lineage>
        <taxon>Bacteria</taxon>
        <taxon>Pseudomonadati</taxon>
        <taxon>Pseudomonadota</taxon>
        <taxon>Betaproteobacteria</taxon>
        <taxon>Burkholderiales</taxon>
        <taxon>Burkholderiaceae</taxon>
        <taxon>Cupriavidus</taxon>
    </lineage>
</organism>
<dbReference type="SUPFAM" id="SSF53474">
    <property type="entry name" value="alpha/beta-Hydrolases"/>
    <property type="match status" value="1"/>
</dbReference>
<dbReference type="Pfam" id="PF00975">
    <property type="entry name" value="Thioesterase"/>
    <property type="match status" value="1"/>
</dbReference>
<dbReference type="InterPro" id="IPR001031">
    <property type="entry name" value="Thioesterase"/>
</dbReference>
<comment type="caution">
    <text evidence="3">The sequence shown here is derived from an EMBL/GenBank/DDBJ whole genome shotgun (WGS) entry which is preliminary data.</text>
</comment>
<dbReference type="GO" id="GO:0016787">
    <property type="term" value="F:hydrolase activity"/>
    <property type="evidence" value="ECO:0007669"/>
    <property type="project" value="UniProtKB-KW"/>
</dbReference>
<evidence type="ECO:0000313" key="4">
    <source>
        <dbReference type="Proteomes" id="UP000672657"/>
    </source>
</evidence>
<dbReference type="RefSeq" id="WP_211958484.1">
    <property type="nucleotide sequence ID" value="NZ_CAJPVI010000092.1"/>
</dbReference>
<dbReference type="Gene3D" id="3.40.50.1820">
    <property type="entry name" value="alpha/beta hydrolase"/>
    <property type="match status" value="1"/>
</dbReference>
<protein>
    <submittedName>
        <fullName evidence="3">Thioesterase PikA5</fullName>
        <ecNumber evidence="3">3.1.2.-</ecNumber>
    </submittedName>
</protein>
<name>A0ABM8TVQ0_9BURK</name>
<dbReference type="InterPro" id="IPR012223">
    <property type="entry name" value="TEII"/>
</dbReference>
<dbReference type="PANTHER" id="PTHR11487:SF0">
    <property type="entry name" value="S-ACYL FATTY ACID SYNTHASE THIOESTERASE, MEDIUM CHAIN"/>
    <property type="match status" value="1"/>
</dbReference>
<dbReference type="EMBL" id="CAJPVI010000092">
    <property type="protein sequence ID" value="CAG2160778.1"/>
    <property type="molecule type" value="Genomic_DNA"/>
</dbReference>
<feature type="domain" description="Thioesterase" evidence="2">
    <location>
        <begin position="7"/>
        <end position="226"/>
    </location>
</feature>
<evidence type="ECO:0000259" key="2">
    <source>
        <dbReference type="Pfam" id="PF00975"/>
    </source>
</evidence>
<accession>A0ABM8TVQ0</accession>
<gene>
    <name evidence="3" type="primary">pikAV</name>
    <name evidence="3" type="ORF">LMG26411_07753</name>
</gene>
<reference evidence="3 4" key="1">
    <citation type="submission" date="2021-03" db="EMBL/GenBank/DDBJ databases">
        <authorList>
            <person name="Peeters C."/>
        </authorList>
    </citation>
    <scope>NUCLEOTIDE SEQUENCE [LARGE SCALE GENOMIC DNA]</scope>
    <source>
        <strain evidence="3 4">LMG 26411</strain>
    </source>
</reference>
<dbReference type="InterPro" id="IPR029058">
    <property type="entry name" value="AB_hydrolase_fold"/>
</dbReference>
<dbReference type="Proteomes" id="UP000672657">
    <property type="component" value="Unassembled WGS sequence"/>
</dbReference>
<dbReference type="EC" id="3.1.2.-" evidence="3"/>
<evidence type="ECO:0000313" key="3">
    <source>
        <dbReference type="EMBL" id="CAG2160778.1"/>
    </source>
</evidence>
<evidence type="ECO:0000256" key="1">
    <source>
        <dbReference type="ARBA" id="ARBA00007169"/>
    </source>
</evidence>
<keyword evidence="4" id="KW-1185">Reference proteome</keyword>